<evidence type="ECO:0000313" key="2">
    <source>
        <dbReference type="Proteomes" id="UP001066276"/>
    </source>
</evidence>
<comment type="caution">
    <text evidence="1">The sequence shown here is derived from an EMBL/GenBank/DDBJ whole genome shotgun (WGS) entry which is preliminary data.</text>
</comment>
<protein>
    <submittedName>
        <fullName evidence="1">Uncharacterized protein</fullName>
    </submittedName>
</protein>
<keyword evidence="2" id="KW-1185">Reference proteome</keyword>
<reference evidence="1" key="1">
    <citation type="journal article" date="2022" name="bioRxiv">
        <title>Sequencing and chromosome-scale assembly of the giantPleurodeles waltlgenome.</title>
        <authorList>
            <person name="Brown T."/>
            <person name="Elewa A."/>
            <person name="Iarovenko S."/>
            <person name="Subramanian E."/>
            <person name="Araus A.J."/>
            <person name="Petzold A."/>
            <person name="Susuki M."/>
            <person name="Suzuki K.-i.T."/>
            <person name="Hayashi T."/>
            <person name="Toyoda A."/>
            <person name="Oliveira C."/>
            <person name="Osipova E."/>
            <person name="Leigh N.D."/>
            <person name="Simon A."/>
            <person name="Yun M.H."/>
        </authorList>
    </citation>
    <scope>NUCLEOTIDE SEQUENCE</scope>
    <source>
        <strain evidence="1">20211129_DDA</strain>
        <tissue evidence="1">Liver</tissue>
    </source>
</reference>
<dbReference type="AlphaFoldDB" id="A0AAV7V6N6"/>
<dbReference type="EMBL" id="JANPWB010000003">
    <property type="protein sequence ID" value="KAJ1196735.1"/>
    <property type="molecule type" value="Genomic_DNA"/>
</dbReference>
<name>A0AAV7V6N6_PLEWA</name>
<accession>A0AAV7V6N6</accession>
<dbReference type="Proteomes" id="UP001066276">
    <property type="component" value="Chromosome 2_1"/>
</dbReference>
<proteinExistence type="predicted"/>
<organism evidence="1 2">
    <name type="scientific">Pleurodeles waltl</name>
    <name type="common">Iberian ribbed newt</name>
    <dbReference type="NCBI Taxonomy" id="8319"/>
    <lineage>
        <taxon>Eukaryota</taxon>
        <taxon>Metazoa</taxon>
        <taxon>Chordata</taxon>
        <taxon>Craniata</taxon>
        <taxon>Vertebrata</taxon>
        <taxon>Euteleostomi</taxon>
        <taxon>Amphibia</taxon>
        <taxon>Batrachia</taxon>
        <taxon>Caudata</taxon>
        <taxon>Salamandroidea</taxon>
        <taxon>Salamandridae</taxon>
        <taxon>Pleurodelinae</taxon>
        <taxon>Pleurodeles</taxon>
    </lineage>
</organism>
<sequence>MQCISGFPFNRRPKGCRAEPHRSLPVPSQWEQMTGLSRCQQPQNLGSEKVVPPHEAVLNNLAARNTSHISGQLLHDASHQPSKVERGCGPRDVGTTMELTTQRQHKGAGVAFTSTDAPGTPGYAGLAWEPKAALALVSDQPPGREGESKLAPLQNWPVSKPPPAIATPSPHLSSLPGKCYVQPGPGLMGDCAGQDVVQGPSIAHEPVQMFGNWDNGGKEPNLEMKQFWEASGSYRNFPLTVKGRASIFTMITPPKALHILQNTPFPIPGTYLDKTGTILCALLWRWGHPESGTALSTLADMRA</sequence>
<evidence type="ECO:0000313" key="1">
    <source>
        <dbReference type="EMBL" id="KAJ1196735.1"/>
    </source>
</evidence>
<gene>
    <name evidence="1" type="ORF">NDU88_000600</name>
</gene>